<comment type="caution">
    <text evidence="2">The sequence shown here is derived from an EMBL/GenBank/DDBJ whole genome shotgun (WGS) entry which is preliminary data.</text>
</comment>
<dbReference type="Proteomes" id="UP000291917">
    <property type="component" value="Unassembled WGS sequence"/>
</dbReference>
<reference evidence="1 4" key="1">
    <citation type="journal article" date="2019" name="Nat. Med.">
        <title>A library of human gut bacterial isolates paired with longitudinal multiomics data enables mechanistic microbiome research.</title>
        <authorList>
            <person name="Poyet M."/>
            <person name="Groussin M."/>
            <person name="Gibbons S.M."/>
            <person name="Avila-Pacheco J."/>
            <person name="Jiang X."/>
            <person name="Kearney S.M."/>
            <person name="Perrotta A.R."/>
            <person name="Berdy B."/>
            <person name="Zhao S."/>
            <person name="Lieberman T.D."/>
            <person name="Swanson P.K."/>
            <person name="Smith M."/>
            <person name="Roesemann S."/>
            <person name="Alexander J.E."/>
            <person name="Rich S.A."/>
            <person name="Livny J."/>
            <person name="Vlamakis H."/>
            <person name="Clish C."/>
            <person name="Bullock K."/>
            <person name="Deik A."/>
            <person name="Scott J."/>
            <person name="Pierce K.A."/>
            <person name="Xavier R.J."/>
            <person name="Alm E.J."/>
        </authorList>
    </citation>
    <scope>NUCLEOTIDE SEQUENCE [LARGE SCALE GENOMIC DNA]</scope>
    <source>
        <strain evidence="1 4">BIOML-A1</strain>
    </source>
</reference>
<accession>A0A4Q5GJ82</accession>
<evidence type="ECO:0000313" key="3">
    <source>
        <dbReference type="Proteomes" id="UP000291917"/>
    </source>
</evidence>
<dbReference type="Proteomes" id="UP000335496">
    <property type="component" value="Unassembled WGS sequence"/>
</dbReference>
<gene>
    <name evidence="2" type="ORF">EAJ03_18340</name>
    <name evidence="1" type="ORF">F2Z23_18435</name>
</gene>
<evidence type="ECO:0000313" key="2">
    <source>
        <dbReference type="EMBL" id="RYT68376.1"/>
    </source>
</evidence>
<dbReference type="RefSeq" id="WP_118363714.1">
    <property type="nucleotide sequence ID" value="NZ_JADNCV010000009.1"/>
</dbReference>
<evidence type="ECO:0000313" key="4">
    <source>
        <dbReference type="Proteomes" id="UP000335496"/>
    </source>
</evidence>
<dbReference type="EMBL" id="RCXL01000043">
    <property type="protein sequence ID" value="RYT68376.1"/>
    <property type="molecule type" value="Genomic_DNA"/>
</dbReference>
<proteinExistence type="predicted"/>
<dbReference type="EMBL" id="VVZX01000039">
    <property type="protein sequence ID" value="KAA5268806.1"/>
    <property type="molecule type" value="Genomic_DNA"/>
</dbReference>
<keyword evidence="4" id="KW-1185">Reference proteome</keyword>
<organism evidence="2 3">
    <name type="scientific">Bacteroides eggerthii</name>
    <dbReference type="NCBI Taxonomy" id="28111"/>
    <lineage>
        <taxon>Bacteria</taxon>
        <taxon>Pseudomonadati</taxon>
        <taxon>Bacteroidota</taxon>
        <taxon>Bacteroidia</taxon>
        <taxon>Bacteroidales</taxon>
        <taxon>Bacteroidaceae</taxon>
        <taxon>Bacteroides</taxon>
    </lineage>
</organism>
<reference evidence="2 3" key="2">
    <citation type="journal article" date="2019" name="Science, e1252229">
        <title>Invertible promoters mediate bacterial phase variation, antibiotic resistance, and host adaptation in the gut.</title>
        <authorList>
            <person name="Jiang X."/>
            <person name="Hall A.B."/>
            <person name="Arthur T.D."/>
            <person name="Plichta D.R."/>
            <person name="Covington C.T."/>
            <person name="Poyet M."/>
            <person name="Crothers J."/>
            <person name="Moses P.L."/>
            <person name="Tolonen A.C."/>
            <person name="Vlamakis H."/>
            <person name="Alm E.J."/>
            <person name="Xavier R.J."/>
        </authorList>
    </citation>
    <scope>NUCLEOTIDE SEQUENCE [LARGE SCALE GENOMIC DNA]</scope>
    <source>
        <strain evidence="2">Bj_0095</strain>
        <strain evidence="3">bj_0095</strain>
    </source>
</reference>
<sequence length="80" mass="9712">MVLIQMFQNNIAELSLKSIFFNEDVMKEPELMSLLKSSEKALRFVEILNLRDAEELEEYRKWHKEWLVYSSQLMVPIREY</sequence>
<dbReference type="AlphaFoldDB" id="A0A4Q5GJ82"/>
<name>A0A4Q5GJ82_9BACE</name>
<protein>
    <submittedName>
        <fullName evidence="2">Uncharacterized protein</fullName>
    </submittedName>
</protein>
<evidence type="ECO:0000313" key="1">
    <source>
        <dbReference type="EMBL" id="KAA5268806.1"/>
    </source>
</evidence>